<keyword evidence="2" id="KW-1185">Reference proteome</keyword>
<protein>
    <submittedName>
        <fullName evidence="1">Uncharacterized protein</fullName>
    </submittedName>
</protein>
<evidence type="ECO:0000313" key="2">
    <source>
        <dbReference type="Proteomes" id="UP001156272"/>
    </source>
</evidence>
<proteinExistence type="predicted"/>
<organism evidence="1 2">
    <name type="scientific">Methanophagales virus PBV082</name>
    <dbReference type="NCBI Taxonomy" id="3071307"/>
    <lineage>
        <taxon>Viruses</taxon>
        <taxon>Viruses incertae sedis</taxon>
        <taxon>Itzamnaviridae</taxon>
        <taxon>Pletoitzamnavirus</taxon>
        <taxon>Pletoitzamnavirus pescaderoense</taxon>
    </lineage>
</organism>
<name>A0AA46TEA2_9VIRU</name>
<dbReference type="EMBL" id="OP413839">
    <property type="protein sequence ID" value="UYL64960.1"/>
    <property type="molecule type" value="Genomic_DNA"/>
</dbReference>
<gene>
    <name evidence="1" type="ORF">EJNHJLOP_00071</name>
</gene>
<sequence length="118" mass="13986">MKGMKEMKRMNGCLDLTVFQDNKPLITYFLFPKTKLAFRKFRSGEKRGTVEEVDYNFAFELCCELCKFRANGKKVEGTFVNWLKRKEKRGEVRKQSDVVMQLFKRGKLELSGLIFVRR</sequence>
<reference evidence="1 2" key="1">
    <citation type="submission" date="2022-09" db="EMBL/GenBank/DDBJ databases">
        <title>Evolutionary Diversification of Methanotrophic Ca. Methanophagales (ANME-1) and Their Expansive Virome.</title>
        <authorList>
            <person name="Laso-Perez R."/>
            <person name="Wu F."/>
            <person name="Cremiere A."/>
            <person name="Speth D.R."/>
            <person name="Magyar J.S."/>
            <person name="Krupovic M."/>
            <person name="Orphan V.J."/>
        </authorList>
    </citation>
    <scope>NUCLEOTIDE SEQUENCE [LARGE SCALE GENOMIC DNA]</scope>
    <source>
        <strain evidence="1">PBV082</strain>
    </source>
</reference>
<evidence type="ECO:0000313" key="1">
    <source>
        <dbReference type="EMBL" id="UYL64960.1"/>
    </source>
</evidence>
<accession>A0AA46TEA2</accession>
<dbReference type="Proteomes" id="UP001156272">
    <property type="component" value="Segment"/>
</dbReference>